<dbReference type="InterPro" id="IPR001245">
    <property type="entry name" value="Ser-Thr/Tyr_kinase_cat_dom"/>
</dbReference>
<comment type="caution">
    <text evidence="25">The sequence shown here is derived from an EMBL/GenBank/DDBJ whole genome shotgun (WGS) entry which is preliminary data.</text>
</comment>
<dbReference type="PANTHER" id="PTHR27002:SF1095">
    <property type="entry name" value="G-TYPE LECTIN S-RECEPTOR-LIKE SERINE_THREONINE-PROTEIN KINASE RKS1"/>
    <property type="match status" value="1"/>
</dbReference>
<dbReference type="STRING" id="3818.A0A445E8F6"/>
<dbReference type="CDD" id="cd14066">
    <property type="entry name" value="STKc_IRAK"/>
    <property type="match status" value="1"/>
</dbReference>
<evidence type="ECO:0000256" key="8">
    <source>
        <dbReference type="ARBA" id="ARBA00022741"/>
    </source>
</evidence>
<feature type="chain" id="PRO_5019190927" description="Receptor-like serine/threonine-protein kinase" evidence="21">
    <location>
        <begin position="24"/>
        <end position="849"/>
    </location>
</feature>
<dbReference type="InterPro" id="IPR017441">
    <property type="entry name" value="Protein_kinase_ATP_BS"/>
</dbReference>
<keyword evidence="12 20" id="KW-0472">Membrane</keyword>
<dbReference type="InterPro" id="IPR024171">
    <property type="entry name" value="SRK-like_kinase"/>
</dbReference>
<dbReference type="InterPro" id="IPR036426">
    <property type="entry name" value="Bulb-type_lectin_dom_sf"/>
</dbReference>
<evidence type="ECO:0000256" key="14">
    <source>
        <dbReference type="ARBA" id="ARBA00023170"/>
    </source>
</evidence>
<keyword evidence="10 18" id="KW-0067">ATP-binding</keyword>
<keyword evidence="14" id="KW-0675">Receptor</keyword>
<evidence type="ECO:0000256" key="3">
    <source>
        <dbReference type="ARBA" id="ARBA00022527"/>
    </source>
</evidence>
<evidence type="ECO:0000256" key="1">
    <source>
        <dbReference type="ARBA" id="ARBA00004251"/>
    </source>
</evidence>
<dbReference type="SMR" id="A0A445E8F6"/>
<dbReference type="Pfam" id="PF00954">
    <property type="entry name" value="S_locus_glycop"/>
    <property type="match status" value="1"/>
</dbReference>
<evidence type="ECO:0000256" key="9">
    <source>
        <dbReference type="ARBA" id="ARBA00022777"/>
    </source>
</evidence>
<dbReference type="Gene3D" id="1.10.510.10">
    <property type="entry name" value="Transferase(Phosphotransferase) domain 1"/>
    <property type="match status" value="1"/>
</dbReference>
<evidence type="ECO:0000256" key="21">
    <source>
        <dbReference type="SAM" id="SignalP"/>
    </source>
</evidence>
<dbReference type="Gene3D" id="3.30.200.20">
    <property type="entry name" value="Phosphorylase Kinase, domain 1"/>
    <property type="match status" value="1"/>
</dbReference>
<dbReference type="GO" id="GO:0005524">
    <property type="term" value="F:ATP binding"/>
    <property type="evidence" value="ECO:0007669"/>
    <property type="project" value="UniProtKB-UniRule"/>
</dbReference>
<dbReference type="InterPro" id="IPR021820">
    <property type="entry name" value="S-locus_recpt_kinase_C"/>
</dbReference>
<dbReference type="Pfam" id="PF01453">
    <property type="entry name" value="B_lectin"/>
    <property type="match status" value="1"/>
</dbReference>
<evidence type="ECO:0000256" key="15">
    <source>
        <dbReference type="ARBA" id="ARBA00023180"/>
    </source>
</evidence>
<dbReference type="GO" id="GO:0030246">
    <property type="term" value="F:carbohydrate binding"/>
    <property type="evidence" value="ECO:0007669"/>
    <property type="project" value="UniProtKB-KW"/>
</dbReference>
<evidence type="ECO:0000256" key="18">
    <source>
        <dbReference type="PIRNR" id="PIRNR000641"/>
    </source>
</evidence>
<keyword evidence="26" id="KW-1185">Reference proteome</keyword>
<evidence type="ECO:0000256" key="12">
    <source>
        <dbReference type="ARBA" id="ARBA00023136"/>
    </source>
</evidence>
<evidence type="ECO:0000256" key="17">
    <source>
        <dbReference type="ARBA" id="ARBA00048679"/>
    </source>
</evidence>
<comment type="similarity">
    <text evidence="18">Belongs to the protein kinase superfamily. Ser/Thr protein kinase family.</text>
</comment>
<dbReference type="PANTHER" id="PTHR27002">
    <property type="entry name" value="RECEPTOR-LIKE SERINE/THREONINE-PROTEIN KINASE SD1-8"/>
    <property type="match status" value="1"/>
</dbReference>
<dbReference type="CDD" id="cd01098">
    <property type="entry name" value="PAN_AP_plant"/>
    <property type="match status" value="1"/>
</dbReference>
<dbReference type="FunFam" id="2.90.10.10:FF:000029">
    <property type="entry name" value="G-type lectin S-receptor-like serine/threonine-protein kinase"/>
    <property type="match status" value="1"/>
</dbReference>
<dbReference type="InterPro" id="IPR000858">
    <property type="entry name" value="S_locus_glycoprot_dom"/>
</dbReference>
<dbReference type="Pfam" id="PF08276">
    <property type="entry name" value="PAN_2"/>
    <property type="match status" value="1"/>
</dbReference>
<keyword evidence="9 18" id="KW-0418">Kinase</keyword>
<dbReference type="CDD" id="cd00028">
    <property type="entry name" value="B_lectin"/>
    <property type="match status" value="1"/>
</dbReference>
<keyword evidence="6 21" id="KW-0732">Signal</keyword>
<reference evidence="25 26" key="1">
    <citation type="submission" date="2019-01" db="EMBL/GenBank/DDBJ databases">
        <title>Sequencing of cultivated peanut Arachis hypogaea provides insights into genome evolution and oil improvement.</title>
        <authorList>
            <person name="Chen X."/>
        </authorList>
    </citation>
    <scope>NUCLEOTIDE SEQUENCE [LARGE SCALE GENOMIC DNA]</scope>
    <source>
        <strain evidence="26">cv. Fuhuasheng</strain>
        <tissue evidence="25">Leaves</tissue>
    </source>
</reference>
<dbReference type="Gene3D" id="2.90.10.10">
    <property type="entry name" value="Bulb-type lectin domain"/>
    <property type="match status" value="1"/>
</dbReference>
<keyword evidence="8 18" id="KW-0547">Nucleotide-binding</keyword>
<feature type="binding site" evidence="19">
    <location>
        <position position="557"/>
    </location>
    <ligand>
        <name>ATP</name>
        <dbReference type="ChEBI" id="CHEBI:30616"/>
    </ligand>
</feature>
<dbReference type="OrthoDB" id="1933550at2759"/>
<comment type="catalytic activity">
    <reaction evidence="17 18">
        <text>L-seryl-[protein] + ATP = O-phospho-L-seryl-[protein] + ADP + H(+)</text>
        <dbReference type="Rhea" id="RHEA:17989"/>
        <dbReference type="Rhea" id="RHEA-COMP:9863"/>
        <dbReference type="Rhea" id="RHEA-COMP:11604"/>
        <dbReference type="ChEBI" id="CHEBI:15378"/>
        <dbReference type="ChEBI" id="CHEBI:29999"/>
        <dbReference type="ChEBI" id="CHEBI:30616"/>
        <dbReference type="ChEBI" id="CHEBI:83421"/>
        <dbReference type="ChEBI" id="CHEBI:456216"/>
        <dbReference type="EC" id="2.7.11.1"/>
    </reaction>
</comment>
<dbReference type="GO" id="GO:0106310">
    <property type="term" value="F:protein serine kinase activity"/>
    <property type="evidence" value="ECO:0007669"/>
    <property type="project" value="RHEA"/>
</dbReference>
<evidence type="ECO:0000256" key="16">
    <source>
        <dbReference type="ARBA" id="ARBA00047899"/>
    </source>
</evidence>
<evidence type="ECO:0000256" key="4">
    <source>
        <dbReference type="ARBA" id="ARBA00022679"/>
    </source>
</evidence>
<evidence type="ECO:0000313" key="26">
    <source>
        <dbReference type="Proteomes" id="UP000289738"/>
    </source>
</evidence>
<dbReference type="SUPFAM" id="SSF51110">
    <property type="entry name" value="alpha-D-mannose-specific plant lectins"/>
    <property type="match status" value="1"/>
</dbReference>
<evidence type="ECO:0000259" key="23">
    <source>
        <dbReference type="PROSITE" id="PS50927"/>
    </source>
</evidence>
<dbReference type="InterPro" id="IPR011009">
    <property type="entry name" value="Kinase-like_dom_sf"/>
</dbReference>
<evidence type="ECO:0000259" key="24">
    <source>
        <dbReference type="PROSITE" id="PS50948"/>
    </source>
</evidence>
<dbReference type="PROSITE" id="PS50948">
    <property type="entry name" value="PAN"/>
    <property type="match status" value="1"/>
</dbReference>
<keyword evidence="13" id="KW-1015">Disulfide bond</keyword>
<dbReference type="PROSITE" id="PS50011">
    <property type="entry name" value="PROTEIN_KINASE_DOM"/>
    <property type="match status" value="1"/>
</dbReference>
<dbReference type="InterPro" id="IPR003609">
    <property type="entry name" value="Pan_app"/>
</dbReference>
<dbReference type="InterPro" id="IPR000719">
    <property type="entry name" value="Prot_kinase_dom"/>
</dbReference>
<dbReference type="SMART" id="SM00220">
    <property type="entry name" value="S_TKc"/>
    <property type="match status" value="1"/>
</dbReference>
<feature type="domain" description="Bulb-type lectin" evidence="23">
    <location>
        <begin position="26"/>
        <end position="152"/>
    </location>
</feature>
<evidence type="ECO:0000313" key="25">
    <source>
        <dbReference type="EMBL" id="RYR71555.1"/>
    </source>
</evidence>
<dbReference type="GO" id="GO:0048544">
    <property type="term" value="P:recognition of pollen"/>
    <property type="evidence" value="ECO:0007669"/>
    <property type="project" value="InterPro"/>
</dbReference>
<evidence type="ECO:0000256" key="2">
    <source>
        <dbReference type="ARBA" id="ARBA00022475"/>
    </source>
</evidence>
<dbReference type="Pfam" id="PF07714">
    <property type="entry name" value="PK_Tyr_Ser-Thr"/>
    <property type="match status" value="1"/>
</dbReference>
<evidence type="ECO:0000256" key="10">
    <source>
        <dbReference type="ARBA" id="ARBA00022840"/>
    </source>
</evidence>
<evidence type="ECO:0000256" key="11">
    <source>
        <dbReference type="ARBA" id="ARBA00022989"/>
    </source>
</evidence>
<dbReference type="Gramene" id="arahy.Tifrunner.gnm2.ann2.Ah12g439400.1">
    <property type="protein sequence ID" value="arahy.Tifrunner.gnm2.ann2.Ah12g439400.1-CDS"/>
    <property type="gene ID" value="arahy.Tifrunner.gnm2.ann2.Ah12g439400"/>
</dbReference>
<keyword evidence="5 20" id="KW-0812">Transmembrane</keyword>
<dbReference type="SMART" id="SM00473">
    <property type="entry name" value="PAN_AP"/>
    <property type="match status" value="1"/>
</dbReference>
<dbReference type="PROSITE" id="PS50927">
    <property type="entry name" value="BULB_LECTIN"/>
    <property type="match status" value="1"/>
</dbReference>
<keyword evidence="4 18" id="KW-0808">Transferase</keyword>
<feature type="signal peptide" evidence="21">
    <location>
        <begin position="1"/>
        <end position="23"/>
    </location>
</feature>
<protein>
    <recommendedName>
        <fullName evidence="18">Receptor-like serine/threonine-protein kinase</fullName>
        <ecNumber evidence="18">2.7.11.1</ecNumber>
    </recommendedName>
</protein>
<feature type="transmembrane region" description="Helical" evidence="20">
    <location>
        <begin position="455"/>
        <end position="478"/>
    </location>
</feature>
<dbReference type="Pfam" id="PF11883">
    <property type="entry name" value="DUF3403"/>
    <property type="match status" value="1"/>
</dbReference>
<sequence>MTIFSSNKLLLFTMILFIPCCHSLHTITITPNQPLKDGHVLVSEDKGTFALGFFSPANSTSRYLAIWYNKISQQTVVWVANRDTPLNHTSAVLSINNHGNLVLHHQNTTPNLNPLWSSNVTLSSTNTSAKLLDTGNLILIQRGRSSNNNSNSDDFVVWQSFDYPGNTLLPFMKLGLDRKTTLDRFLTSWKSQTDPGSGNFTFRIDPTGFAQLFLYKNKTAVWRVGSWTGERLTGVPEMTPNFIFNISFVSDTKEVSIMYGVKDPNVLSRMVLDETGHVRRMTWQAHELRWFEFWYAPKEQCDNYRQCGSNTNCDPYEEDKFMCKCLPGFEPRFEREWYLRDGSGGCVRKANVSTCRSGEGFVEVARVKVPDTSKARVDAGLSMKDCRVKCLGDCSCAAYTSANETTHTGCVTWHANMEDTRTYTQVGQNLFVRVAAIELAQYAKNRHGSLGKKGMLALSGVSAFLFLFLVVMLGYCFLKSKKQGRRTDRKYSFRLSFEDSTNLQEFDSTQNSDLPFFDLSSIAAATDNFSPDNKLGQGGFGSVYKGLLNNGKEIAVKRLSKNSGQGIDEFKNEVVLISKLQHRNLVRILGCCIQGDEKMLIYEYLPNKSLDSFIFDESKKSQLDWKKRFQIICGIARGMLYLHHDSRLRIIHRDLKTSNVLLDSELNPKIADFGMARIFGGNQVEANTNRVVGTYGYMSPEYAMEGQFSIKSDVYSFGVLLLEIITGRKNSGQYDDITTTNLVGHIWDLWKDGRAMEIVDECLLEESSCCEHEVQRCIQIGLLCVQDYPTDRPSMAAVVSMMGNDSALPSPKHPAFIFKRGKNYESSDPSTSDGVYSVNDVSMTIIEAR</sequence>
<feature type="domain" description="Protein kinase" evidence="22">
    <location>
        <begin position="529"/>
        <end position="816"/>
    </location>
</feature>
<dbReference type="FunFam" id="3.30.200.20:FF:000330">
    <property type="entry name" value="G-type lectin S-receptor-like serine/threonine-protein kinase At4g03230"/>
    <property type="match status" value="1"/>
</dbReference>
<feature type="domain" description="Apple" evidence="24">
    <location>
        <begin position="355"/>
        <end position="435"/>
    </location>
</feature>
<dbReference type="GO" id="GO:0005886">
    <property type="term" value="C:plasma membrane"/>
    <property type="evidence" value="ECO:0007669"/>
    <property type="project" value="UniProtKB-SubCell"/>
</dbReference>
<dbReference type="InterPro" id="IPR008271">
    <property type="entry name" value="Ser/Thr_kinase_AS"/>
</dbReference>
<organism evidence="25 26">
    <name type="scientific">Arachis hypogaea</name>
    <name type="common">Peanut</name>
    <dbReference type="NCBI Taxonomy" id="3818"/>
    <lineage>
        <taxon>Eukaryota</taxon>
        <taxon>Viridiplantae</taxon>
        <taxon>Streptophyta</taxon>
        <taxon>Embryophyta</taxon>
        <taxon>Tracheophyta</taxon>
        <taxon>Spermatophyta</taxon>
        <taxon>Magnoliopsida</taxon>
        <taxon>eudicotyledons</taxon>
        <taxon>Gunneridae</taxon>
        <taxon>Pentapetalae</taxon>
        <taxon>rosids</taxon>
        <taxon>fabids</taxon>
        <taxon>Fabales</taxon>
        <taxon>Fabaceae</taxon>
        <taxon>Papilionoideae</taxon>
        <taxon>50 kb inversion clade</taxon>
        <taxon>dalbergioids sensu lato</taxon>
        <taxon>Dalbergieae</taxon>
        <taxon>Pterocarpus clade</taxon>
        <taxon>Arachis</taxon>
    </lineage>
</organism>
<dbReference type="PROSITE" id="PS00108">
    <property type="entry name" value="PROTEIN_KINASE_ST"/>
    <property type="match status" value="1"/>
</dbReference>
<evidence type="ECO:0000256" key="19">
    <source>
        <dbReference type="PROSITE-ProRule" id="PRU10141"/>
    </source>
</evidence>
<dbReference type="Proteomes" id="UP000289738">
    <property type="component" value="Chromosome A02"/>
</dbReference>
<name>A0A445E8F6_ARAHY</name>
<keyword evidence="7" id="KW-0430">Lectin</keyword>
<dbReference type="SMART" id="SM00108">
    <property type="entry name" value="B_lectin"/>
    <property type="match status" value="1"/>
</dbReference>
<evidence type="ECO:0000256" key="7">
    <source>
        <dbReference type="ARBA" id="ARBA00022734"/>
    </source>
</evidence>
<dbReference type="AlphaFoldDB" id="A0A445E8F6"/>
<dbReference type="InterPro" id="IPR001480">
    <property type="entry name" value="Bulb-type_lectin_dom"/>
</dbReference>
<dbReference type="FunFam" id="1.10.510.10:FF:000060">
    <property type="entry name" value="G-type lectin S-receptor-like serine/threonine-protein kinase"/>
    <property type="match status" value="1"/>
</dbReference>
<evidence type="ECO:0000256" key="5">
    <source>
        <dbReference type="ARBA" id="ARBA00022692"/>
    </source>
</evidence>
<accession>A0A445E8F6</accession>
<dbReference type="EMBL" id="SDMP01000002">
    <property type="protein sequence ID" value="RYR71555.1"/>
    <property type="molecule type" value="Genomic_DNA"/>
</dbReference>
<comment type="catalytic activity">
    <reaction evidence="16 18">
        <text>L-threonyl-[protein] + ATP = O-phospho-L-threonyl-[protein] + ADP + H(+)</text>
        <dbReference type="Rhea" id="RHEA:46608"/>
        <dbReference type="Rhea" id="RHEA-COMP:11060"/>
        <dbReference type="Rhea" id="RHEA-COMP:11605"/>
        <dbReference type="ChEBI" id="CHEBI:15378"/>
        <dbReference type="ChEBI" id="CHEBI:30013"/>
        <dbReference type="ChEBI" id="CHEBI:30616"/>
        <dbReference type="ChEBI" id="CHEBI:61977"/>
        <dbReference type="ChEBI" id="CHEBI:456216"/>
        <dbReference type="EC" id="2.7.11.1"/>
    </reaction>
</comment>
<comment type="subcellular location">
    <subcellularLocation>
        <location evidence="1">Cell membrane</location>
        <topology evidence="1">Single-pass type I membrane protein</topology>
    </subcellularLocation>
</comment>
<keyword evidence="11 20" id="KW-1133">Transmembrane helix</keyword>
<keyword evidence="2" id="KW-1003">Cell membrane</keyword>
<dbReference type="EC" id="2.7.11.1" evidence="18"/>
<evidence type="ECO:0000256" key="13">
    <source>
        <dbReference type="ARBA" id="ARBA00023157"/>
    </source>
</evidence>
<keyword evidence="15" id="KW-0325">Glycoprotein</keyword>
<evidence type="ECO:0000259" key="22">
    <source>
        <dbReference type="PROSITE" id="PS50011"/>
    </source>
</evidence>
<dbReference type="PIRSF" id="PIRSF000641">
    <property type="entry name" value="SRK"/>
    <property type="match status" value="1"/>
</dbReference>
<dbReference type="PROSITE" id="PS00107">
    <property type="entry name" value="PROTEIN_KINASE_ATP"/>
    <property type="match status" value="1"/>
</dbReference>
<keyword evidence="3 18" id="KW-0723">Serine/threonine-protein kinase</keyword>
<evidence type="ECO:0000256" key="6">
    <source>
        <dbReference type="ARBA" id="ARBA00022729"/>
    </source>
</evidence>
<proteinExistence type="inferred from homology"/>
<gene>
    <name evidence="25" type="ORF">Ahy_A02g005802</name>
</gene>
<evidence type="ECO:0000256" key="20">
    <source>
        <dbReference type="SAM" id="Phobius"/>
    </source>
</evidence>
<dbReference type="GO" id="GO:0004674">
    <property type="term" value="F:protein serine/threonine kinase activity"/>
    <property type="evidence" value="ECO:0007669"/>
    <property type="project" value="UniProtKB-KW"/>
</dbReference>
<dbReference type="SUPFAM" id="SSF56112">
    <property type="entry name" value="Protein kinase-like (PK-like)"/>
    <property type="match status" value="1"/>
</dbReference>